<organism evidence="2 3">
    <name type="scientific">Macleaya cordata</name>
    <name type="common">Five-seeded plume-poppy</name>
    <name type="synonym">Bocconia cordata</name>
    <dbReference type="NCBI Taxonomy" id="56857"/>
    <lineage>
        <taxon>Eukaryota</taxon>
        <taxon>Viridiplantae</taxon>
        <taxon>Streptophyta</taxon>
        <taxon>Embryophyta</taxon>
        <taxon>Tracheophyta</taxon>
        <taxon>Spermatophyta</taxon>
        <taxon>Magnoliopsida</taxon>
        <taxon>Ranunculales</taxon>
        <taxon>Papaveraceae</taxon>
        <taxon>Papaveroideae</taxon>
        <taxon>Macleaya</taxon>
    </lineage>
</organism>
<comment type="caution">
    <text evidence="2">The sequence shown here is derived from an EMBL/GenBank/DDBJ whole genome shotgun (WGS) entry which is preliminary data.</text>
</comment>
<gene>
    <name evidence="2" type="ORF">BVC80_8927g23</name>
</gene>
<dbReference type="AlphaFoldDB" id="A0A200R0C5"/>
<reference evidence="2 3" key="1">
    <citation type="journal article" date="2017" name="Mol. Plant">
        <title>The Genome of Medicinal Plant Macleaya cordata Provides New Insights into Benzylisoquinoline Alkaloids Metabolism.</title>
        <authorList>
            <person name="Liu X."/>
            <person name="Liu Y."/>
            <person name="Huang P."/>
            <person name="Ma Y."/>
            <person name="Qing Z."/>
            <person name="Tang Q."/>
            <person name="Cao H."/>
            <person name="Cheng P."/>
            <person name="Zheng Y."/>
            <person name="Yuan Z."/>
            <person name="Zhou Y."/>
            <person name="Liu J."/>
            <person name="Tang Z."/>
            <person name="Zhuo Y."/>
            <person name="Zhang Y."/>
            <person name="Yu L."/>
            <person name="Huang J."/>
            <person name="Yang P."/>
            <person name="Peng Q."/>
            <person name="Zhang J."/>
            <person name="Jiang W."/>
            <person name="Zhang Z."/>
            <person name="Lin K."/>
            <person name="Ro D.K."/>
            <person name="Chen X."/>
            <person name="Xiong X."/>
            <person name="Shang Y."/>
            <person name="Huang S."/>
            <person name="Zeng J."/>
        </authorList>
    </citation>
    <scope>NUCLEOTIDE SEQUENCE [LARGE SCALE GENOMIC DNA]</scope>
    <source>
        <strain evidence="3">cv. BLH2017</strain>
        <tissue evidence="2">Root</tissue>
    </source>
</reference>
<feature type="chain" id="PRO_5013256195" evidence="1">
    <location>
        <begin position="28"/>
        <end position="102"/>
    </location>
</feature>
<name>A0A200R0C5_MACCD</name>
<evidence type="ECO:0000256" key="1">
    <source>
        <dbReference type="SAM" id="SignalP"/>
    </source>
</evidence>
<protein>
    <submittedName>
        <fullName evidence="2">Uncharacterized protein</fullName>
    </submittedName>
</protein>
<dbReference type="Proteomes" id="UP000195402">
    <property type="component" value="Unassembled WGS sequence"/>
</dbReference>
<dbReference type="EMBL" id="MVGT01000632">
    <property type="protein sequence ID" value="OVA16141.1"/>
    <property type="molecule type" value="Genomic_DNA"/>
</dbReference>
<keyword evidence="3" id="KW-1185">Reference proteome</keyword>
<evidence type="ECO:0000313" key="2">
    <source>
        <dbReference type="EMBL" id="OVA16141.1"/>
    </source>
</evidence>
<proteinExistence type="predicted"/>
<keyword evidence="1" id="KW-0732">Signal</keyword>
<evidence type="ECO:0000313" key="3">
    <source>
        <dbReference type="Proteomes" id="UP000195402"/>
    </source>
</evidence>
<sequence length="102" mass="10921">MGSFSLPPILLFNLTILLIFMATLISAARPGFPMSPIHHGEAAITTLDSLEKARFPPSGPSHRGHKLRISARHLLRTSSGLNQNFRVSRTIGSTPSPGGVGH</sequence>
<dbReference type="InParanoid" id="A0A200R0C5"/>
<accession>A0A200R0C5</accession>
<dbReference type="OMA" id="SHRGHKL"/>
<feature type="signal peptide" evidence="1">
    <location>
        <begin position="1"/>
        <end position="27"/>
    </location>
</feature>